<keyword evidence="4 7" id="KW-1133">Transmembrane helix</keyword>
<feature type="transmembrane region" description="Helical" evidence="7">
    <location>
        <begin position="344"/>
        <end position="364"/>
    </location>
</feature>
<dbReference type="GO" id="GO:0016020">
    <property type="term" value="C:membrane"/>
    <property type="evidence" value="ECO:0007669"/>
    <property type="project" value="UniProtKB-SubCell"/>
</dbReference>
<proteinExistence type="predicted"/>
<evidence type="ECO:0000313" key="9">
    <source>
        <dbReference type="Proteomes" id="UP000002009"/>
    </source>
</evidence>
<dbReference type="InterPro" id="IPR026046">
    <property type="entry name" value="UBIAD1"/>
</dbReference>
<dbReference type="Proteomes" id="UP000002009">
    <property type="component" value="Chromosome 13"/>
</dbReference>
<evidence type="ECO:0000256" key="3">
    <source>
        <dbReference type="ARBA" id="ARBA00022692"/>
    </source>
</evidence>
<keyword evidence="9" id="KW-1185">Reference proteome</keyword>
<gene>
    <name evidence="8" type="ORF">MICPUN_106396</name>
</gene>
<keyword evidence="2" id="KW-0808">Transferase</keyword>
<dbReference type="CDD" id="cd13962">
    <property type="entry name" value="PT_UbiA_UBIAD1"/>
    <property type="match status" value="1"/>
</dbReference>
<dbReference type="AlphaFoldDB" id="C1EFX4"/>
<feature type="transmembrane region" description="Helical" evidence="7">
    <location>
        <begin position="500"/>
        <end position="518"/>
    </location>
</feature>
<keyword evidence="5 7" id="KW-0472">Membrane</keyword>
<dbReference type="PANTHER" id="PTHR13929:SF0">
    <property type="entry name" value="UBIA PRENYLTRANSFERASE DOMAIN-CONTAINING PROTEIN 1"/>
    <property type="match status" value="1"/>
</dbReference>
<keyword evidence="3 7" id="KW-0812">Transmembrane</keyword>
<organism evidence="8 9">
    <name type="scientific">Micromonas commoda (strain RCC299 / NOUM17 / CCMP2709)</name>
    <name type="common">Picoplanktonic green alga</name>
    <dbReference type="NCBI Taxonomy" id="296587"/>
    <lineage>
        <taxon>Eukaryota</taxon>
        <taxon>Viridiplantae</taxon>
        <taxon>Chlorophyta</taxon>
        <taxon>Mamiellophyceae</taxon>
        <taxon>Mamiellales</taxon>
        <taxon>Mamiellaceae</taxon>
        <taxon>Micromonas</taxon>
    </lineage>
</organism>
<evidence type="ECO:0000256" key="5">
    <source>
        <dbReference type="ARBA" id="ARBA00023136"/>
    </source>
</evidence>
<dbReference type="Pfam" id="PF01040">
    <property type="entry name" value="UbiA"/>
    <property type="match status" value="1"/>
</dbReference>
<dbReference type="KEGG" id="mis:MICPUN_106396"/>
<name>C1EFX4_MICCC</name>
<accession>C1EFX4</accession>
<dbReference type="eggNOG" id="KOG4581">
    <property type="taxonomic scope" value="Eukaryota"/>
</dbReference>
<evidence type="ECO:0000256" key="1">
    <source>
        <dbReference type="ARBA" id="ARBA00004141"/>
    </source>
</evidence>
<feature type="transmembrane region" description="Helical" evidence="7">
    <location>
        <begin position="314"/>
        <end position="332"/>
    </location>
</feature>
<protein>
    <recommendedName>
        <fullName evidence="10">1,4-dihydroxy-2-naphthoate octaprenyltransferase</fullName>
    </recommendedName>
</protein>
<evidence type="ECO:0000256" key="4">
    <source>
        <dbReference type="ARBA" id="ARBA00022989"/>
    </source>
</evidence>
<evidence type="ECO:0000256" key="2">
    <source>
        <dbReference type="ARBA" id="ARBA00022679"/>
    </source>
</evidence>
<sequence>MCAAFARGVTIAGAAAAATTRPASSHRARLATAAPARRRALALGGRPTLVPSSRAVSIHGRGRAGLGALRASAAGNRSNASEELTASDEDGVVVEGVVLDDAKDGHSQHHIGHDNLDDAAHVSHAEHSPVDEEEEKAFRQQVATAFDAVARDANFQEDLRRRSAESSESPGGESPGGGDAESVTQPTPTRAELWRRAIKLPMYSVALAPLLVAGALCHHWYGCVNVPQWGALAGGACLVIAWLNLSNDAWDAATGVDDSKPESVVRLLGGDESEDARKAAVNKVHAIALGCLALGAGGLCYAATQLATNAAADVVYTVLAMLGAAVAAGHAYQGPPFRLSYKGMGEPLCFAAFGPLATGAFYLALAGGVPGGSVWMGVPATPTLLQPGVLGAAVLVGLTTTCILFTSHFHQEEGDRAAGKKSPVVRLGLRKAIDVLRGGVLFHHFLASFLAFNGWLPIMGAVGVFIAMPLSIGVSSFAARHADAPAELFRTKYGAVRWHVAHAVFLALGCWLDPWMVWNWHRIPGLAMGAPYV</sequence>
<feature type="transmembrane region" description="Helical" evidence="7">
    <location>
        <begin position="227"/>
        <end position="245"/>
    </location>
</feature>
<evidence type="ECO:0000256" key="6">
    <source>
        <dbReference type="SAM" id="MobiDB-lite"/>
    </source>
</evidence>
<dbReference type="FunCoup" id="C1EFX4">
    <property type="interactions" value="581"/>
</dbReference>
<dbReference type="PANTHER" id="PTHR13929">
    <property type="entry name" value="1,4-DIHYDROXY-2-NAPHTHOATE OCTAPRENYLTRANSFERASE"/>
    <property type="match status" value="1"/>
</dbReference>
<dbReference type="RefSeq" id="XP_002505417.1">
    <property type="nucleotide sequence ID" value="XM_002505371.1"/>
</dbReference>
<dbReference type="GeneID" id="8248597"/>
<feature type="transmembrane region" description="Helical" evidence="7">
    <location>
        <begin position="435"/>
        <end position="452"/>
    </location>
</feature>
<feature type="transmembrane region" description="Helical" evidence="7">
    <location>
        <begin position="458"/>
        <end position="479"/>
    </location>
</feature>
<dbReference type="EMBL" id="CP001331">
    <property type="protein sequence ID" value="ACO66675.1"/>
    <property type="molecule type" value="Genomic_DNA"/>
</dbReference>
<feature type="region of interest" description="Disordered" evidence="6">
    <location>
        <begin position="157"/>
        <end position="188"/>
    </location>
</feature>
<feature type="transmembrane region" description="Helical" evidence="7">
    <location>
        <begin position="200"/>
        <end position="221"/>
    </location>
</feature>
<dbReference type="InParanoid" id="C1EFX4"/>
<dbReference type="OMA" id="RGFFMCK"/>
<comment type="subcellular location">
    <subcellularLocation>
        <location evidence="1">Membrane</location>
        <topology evidence="1">Multi-pass membrane protein</topology>
    </subcellularLocation>
</comment>
<evidence type="ECO:0000256" key="7">
    <source>
        <dbReference type="SAM" id="Phobius"/>
    </source>
</evidence>
<dbReference type="GO" id="GO:0042371">
    <property type="term" value="P:vitamin K biosynthetic process"/>
    <property type="evidence" value="ECO:0007669"/>
    <property type="project" value="TreeGrafter"/>
</dbReference>
<dbReference type="GO" id="GO:0009234">
    <property type="term" value="P:menaquinone biosynthetic process"/>
    <property type="evidence" value="ECO:0007669"/>
    <property type="project" value="TreeGrafter"/>
</dbReference>
<dbReference type="InterPro" id="IPR000537">
    <property type="entry name" value="UbiA_prenyltransferase"/>
</dbReference>
<feature type="transmembrane region" description="Helical" evidence="7">
    <location>
        <begin position="286"/>
        <end position="308"/>
    </location>
</feature>
<reference evidence="8 9" key="1">
    <citation type="journal article" date="2009" name="Science">
        <title>Green evolution and dynamic adaptations revealed by genomes of the marine picoeukaryotes Micromonas.</title>
        <authorList>
            <person name="Worden A.Z."/>
            <person name="Lee J.H."/>
            <person name="Mock T."/>
            <person name="Rouze P."/>
            <person name="Simmons M.P."/>
            <person name="Aerts A.L."/>
            <person name="Allen A.E."/>
            <person name="Cuvelier M.L."/>
            <person name="Derelle E."/>
            <person name="Everett M.V."/>
            <person name="Foulon E."/>
            <person name="Grimwood J."/>
            <person name="Gundlach H."/>
            <person name="Henrissat B."/>
            <person name="Napoli C."/>
            <person name="McDonald S.M."/>
            <person name="Parker M.S."/>
            <person name="Rombauts S."/>
            <person name="Salamov A."/>
            <person name="Von Dassow P."/>
            <person name="Badger J.H."/>
            <person name="Coutinho P.M."/>
            <person name="Demir E."/>
            <person name="Dubchak I."/>
            <person name="Gentemann C."/>
            <person name="Eikrem W."/>
            <person name="Gready J.E."/>
            <person name="John U."/>
            <person name="Lanier W."/>
            <person name="Lindquist E.A."/>
            <person name="Lucas S."/>
            <person name="Mayer K.F."/>
            <person name="Moreau H."/>
            <person name="Not F."/>
            <person name="Otillar R."/>
            <person name="Panaud O."/>
            <person name="Pangilinan J."/>
            <person name="Paulsen I."/>
            <person name="Piegu B."/>
            <person name="Poliakov A."/>
            <person name="Robbens S."/>
            <person name="Schmutz J."/>
            <person name="Toulza E."/>
            <person name="Wyss T."/>
            <person name="Zelensky A."/>
            <person name="Zhou K."/>
            <person name="Armbrust E.V."/>
            <person name="Bhattacharya D."/>
            <person name="Goodenough U.W."/>
            <person name="Van de Peer Y."/>
            <person name="Grigoriev I.V."/>
        </authorList>
    </citation>
    <scope>NUCLEOTIDE SEQUENCE [LARGE SCALE GENOMIC DNA]</scope>
    <source>
        <strain evidence="9">RCC299 / NOUM17</strain>
    </source>
</reference>
<dbReference type="STRING" id="296587.C1EFX4"/>
<feature type="transmembrane region" description="Helical" evidence="7">
    <location>
        <begin position="384"/>
        <end position="406"/>
    </location>
</feature>
<dbReference type="OrthoDB" id="5263at2759"/>
<dbReference type="GO" id="GO:0004659">
    <property type="term" value="F:prenyltransferase activity"/>
    <property type="evidence" value="ECO:0007669"/>
    <property type="project" value="InterPro"/>
</dbReference>
<evidence type="ECO:0008006" key="10">
    <source>
        <dbReference type="Google" id="ProtNLM"/>
    </source>
</evidence>
<evidence type="ECO:0000313" key="8">
    <source>
        <dbReference type="EMBL" id="ACO66675.1"/>
    </source>
</evidence>